<dbReference type="InterPro" id="IPR007321">
    <property type="entry name" value="Transposase_28"/>
</dbReference>
<evidence type="ECO:0000313" key="4">
    <source>
        <dbReference type="EMBL" id="WVZ84174.1"/>
    </source>
</evidence>
<keyword evidence="5" id="KW-1185">Reference proteome</keyword>
<accession>A0AAQ3U4P5</accession>
<dbReference type="AlphaFoldDB" id="A0AAQ3U4P5"/>
<evidence type="ECO:0000259" key="3">
    <source>
        <dbReference type="Pfam" id="PF04195"/>
    </source>
</evidence>
<feature type="region of interest" description="Disordered" evidence="2">
    <location>
        <begin position="1"/>
        <end position="28"/>
    </location>
</feature>
<reference evidence="4 5" key="1">
    <citation type="submission" date="2024-02" db="EMBL/GenBank/DDBJ databases">
        <title>High-quality chromosome-scale genome assembly of Pensacola bahiagrass (Paspalum notatum Flugge var. saurae).</title>
        <authorList>
            <person name="Vega J.M."/>
            <person name="Podio M."/>
            <person name="Orjuela J."/>
            <person name="Siena L.A."/>
            <person name="Pessino S.C."/>
            <person name="Combes M.C."/>
            <person name="Mariac C."/>
            <person name="Albertini E."/>
            <person name="Pupilli F."/>
            <person name="Ortiz J.P.A."/>
            <person name="Leblanc O."/>
        </authorList>
    </citation>
    <scope>NUCLEOTIDE SEQUENCE [LARGE SCALE GENOMIC DNA]</scope>
    <source>
        <strain evidence="4">R1</strain>
        <tissue evidence="4">Leaf</tissue>
    </source>
</reference>
<evidence type="ECO:0000256" key="1">
    <source>
        <dbReference type="SAM" id="Coils"/>
    </source>
</evidence>
<feature type="region of interest" description="Disordered" evidence="2">
    <location>
        <begin position="380"/>
        <end position="401"/>
    </location>
</feature>
<feature type="domain" description="Transposase (putative) gypsy type" evidence="3">
    <location>
        <begin position="85"/>
        <end position="152"/>
    </location>
</feature>
<protein>
    <recommendedName>
        <fullName evidence="3">Transposase (putative) gypsy type domain-containing protein</fullName>
    </recommendedName>
</protein>
<evidence type="ECO:0000256" key="2">
    <source>
        <dbReference type="SAM" id="MobiDB-lite"/>
    </source>
</evidence>
<gene>
    <name evidence="4" type="ORF">U9M48_031231</name>
</gene>
<feature type="coiled-coil region" evidence="1">
    <location>
        <begin position="625"/>
        <end position="732"/>
    </location>
</feature>
<evidence type="ECO:0000313" key="5">
    <source>
        <dbReference type="Proteomes" id="UP001341281"/>
    </source>
</evidence>
<dbReference type="PANTHER" id="PTHR33026:SF6">
    <property type="entry name" value="AMINOTRANSFERASE-LIKE PLANT MOBILE DOMAIN-CONTAINING PROTEIN"/>
    <property type="match status" value="1"/>
</dbReference>
<sequence>MAEVGDGIGESPLVAADGDPDRAAATTESLPETVNLEWGKAACSEESIQKLAADGVFRPGELVEWRVPVKDETPTTSAKEDQFVVLSLTHIMCGLRVDASDFLVSVLAHYGIEWSHLTPNSITALSLFAHLCEAYIGVPPTVEVFAHFYKLYHNMKGETTTLGGIYFRLKDKMRRTYPMYYLRTSQFMWNSMWFYAKLPQSCRLTFRGNALKDTGNWKGQLLLSPEQEKQVLQIGELSSQGLTGVHIVRDYLKHRISPLRRRTHLACEYTGPADPTRDSDKELSVEDIESKLSYLLDLKKMSEIHPPIRSNVPTSMVGASANEQANQSLGLLIVPSTYEAKIKSVEGITASQRIRKHSMTAYKPLGPASLRRYTRQSAGHRKIVVPPSPEIDSSPTHGLSDPVEEALEATPTAPAPSPNPGMVQKSIEHCAEVEDGERTELTEPILSIIRAKRKSFTSSSGSQRKAKYSLLSVVTKTRMPSLGSGSLKGTSSAKEAVVALNAQPQGSDQPSPVSSAGEAENSALIILANVVDQNKVEDPMSNVLPDQPVRGSPPKEVDPVQYISERVKEKETVKESALVPVHNIEEINSEVILEQMQKVQDEYVSLSAAASSKLLEQAKKLVMENKRLKEGQTMLKQQLRDLEEERRVLTERMTKNEQDVLERIEENTKLKDETRGQKQMIDELSKQNMALVQKCTEVDCLKEEAAQLIKEREELQSRVARANDLLKQMTSALCHEKGEGNRAS</sequence>
<dbReference type="EMBL" id="CP144751">
    <property type="protein sequence ID" value="WVZ84174.1"/>
    <property type="molecule type" value="Genomic_DNA"/>
</dbReference>
<dbReference type="Proteomes" id="UP001341281">
    <property type="component" value="Chromosome 07"/>
</dbReference>
<dbReference type="PANTHER" id="PTHR33026">
    <property type="entry name" value="OS06G0360600 PROTEIN"/>
    <property type="match status" value="1"/>
</dbReference>
<organism evidence="4 5">
    <name type="scientific">Paspalum notatum var. saurae</name>
    <dbReference type="NCBI Taxonomy" id="547442"/>
    <lineage>
        <taxon>Eukaryota</taxon>
        <taxon>Viridiplantae</taxon>
        <taxon>Streptophyta</taxon>
        <taxon>Embryophyta</taxon>
        <taxon>Tracheophyta</taxon>
        <taxon>Spermatophyta</taxon>
        <taxon>Magnoliopsida</taxon>
        <taxon>Liliopsida</taxon>
        <taxon>Poales</taxon>
        <taxon>Poaceae</taxon>
        <taxon>PACMAD clade</taxon>
        <taxon>Panicoideae</taxon>
        <taxon>Andropogonodae</taxon>
        <taxon>Paspaleae</taxon>
        <taxon>Paspalinae</taxon>
        <taxon>Paspalum</taxon>
    </lineage>
</organism>
<dbReference type="Pfam" id="PF04195">
    <property type="entry name" value="Transposase_28"/>
    <property type="match status" value="1"/>
</dbReference>
<proteinExistence type="predicted"/>
<keyword evidence="1" id="KW-0175">Coiled coil</keyword>
<name>A0AAQ3U4P5_PASNO</name>